<comment type="caution">
    <text evidence="2">The sequence shown here is derived from an EMBL/GenBank/DDBJ whole genome shotgun (WGS) entry which is preliminary data.</text>
</comment>
<keyword evidence="2" id="KW-0378">Hydrolase</keyword>
<dbReference type="Pfam" id="PF13088">
    <property type="entry name" value="BNR_2"/>
    <property type="match status" value="1"/>
</dbReference>
<dbReference type="PANTHER" id="PTHR43752">
    <property type="entry name" value="BNR/ASP-BOX REPEAT FAMILY PROTEIN"/>
    <property type="match status" value="1"/>
</dbReference>
<evidence type="ECO:0000313" key="3">
    <source>
        <dbReference type="Proteomes" id="UP001602245"/>
    </source>
</evidence>
<dbReference type="InterPro" id="IPR011040">
    <property type="entry name" value="Sialidase"/>
</dbReference>
<dbReference type="InterPro" id="IPR036278">
    <property type="entry name" value="Sialidase_sf"/>
</dbReference>
<keyword evidence="3" id="KW-1185">Reference proteome</keyword>
<evidence type="ECO:0000259" key="1">
    <source>
        <dbReference type="Pfam" id="PF13088"/>
    </source>
</evidence>
<dbReference type="Gene3D" id="2.120.10.10">
    <property type="match status" value="1"/>
</dbReference>
<dbReference type="EMBL" id="JBIAZU010000004">
    <property type="protein sequence ID" value="MFF5292499.1"/>
    <property type="molecule type" value="Genomic_DNA"/>
</dbReference>
<gene>
    <name evidence="2" type="ORF">ACFY35_23910</name>
</gene>
<dbReference type="EC" id="3.2.1.-" evidence="2"/>
<organism evidence="2 3">
    <name type="scientific">Paractinoplanes globisporus</name>
    <dbReference type="NCBI Taxonomy" id="113565"/>
    <lineage>
        <taxon>Bacteria</taxon>
        <taxon>Bacillati</taxon>
        <taxon>Actinomycetota</taxon>
        <taxon>Actinomycetes</taxon>
        <taxon>Micromonosporales</taxon>
        <taxon>Micromonosporaceae</taxon>
        <taxon>Paractinoplanes</taxon>
    </lineage>
</organism>
<dbReference type="PANTHER" id="PTHR43752:SF2">
    <property type="entry name" value="BNR_ASP-BOX REPEAT FAMILY PROTEIN"/>
    <property type="match status" value="1"/>
</dbReference>
<feature type="domain" description="Sialidase" evidence="1">
    <location>
        <begin position="28"/>
        <end position="259"/>
    </location>
</feature>
<accession>A0ABW6WIP1</accession>
<dbReference type="SUPFAM" id="SSF50939">
    <property type="entry name" value="Sialidases"/>
    <property type="match status" value="1"/>
</dbReference>
<dbReference type="GO" id="GO:0016798">
    <property type="term" value="F:hydrolase activity, acting on glycosyl bonds"/>
    <property type="evidence" value="ECO:0007669"/>
    <property type="project" value="UniProtKB-KW"/>
</dbReference>
<proteinExistence type="predicted"/>
<keyword evidence="2" id="KW-0326">Glycosidase</keyword>
<protein>
    <submittedName>
        <fullName evidence="2">Sialidase family protein</fullName>
        <ecNumber evidence="2">3.2.1.-</ecNumber>
    </submittedName>
</protein>
<evidence type="ECO:0000313" key="2">
    <source>
        <dbReference type="EMBL" id="MFF5292499.1"/>
    </source>
</evidence>
<dbReference type="RefSeq" id="WP_020512152.1">
    <property type="nucleotide sequence ID" value="NZ_JBIAZU010000004.1"/>
</dbReference>
<dbReference type="Proteomes" id="UP001602245">
    <property type="component" value="Unassembled WGS sequence"/>
</dbReference>
<name>A0ABW6WIP1_9ACTN</name>
<sequence>MTPEPIVVARAGTGLVPHFPDLVSRGGGRLLAAFREGTGHLGPRGRISVVGSDDGGQTWGAPRVAVDGAYDDRDPKLACLADGTLLLSYFVIDWSSKPRHTTLGTYVRRSDDGGLTWSEPATGGMGMTGGGILAWHASHGAVLELPGGDLLYPIYGHRAEEKWWRASVVRSTDGGRTWDDEVTIAAGEGINFQEPTLTLVGDEVVSMIRTDDVPAYLSRSADGGRTWSEPMPTDMPASSHHALALESGEVLVTYGDLSKRFGERRVTAGRLVRDPAGDWDGYPDVLLYDSGHRDQANPSSAEVAPGRFLTLGFDIPAATVVGFFTSPEDFRQ</sequence>
<dbReference type="CDD" id="cd15482">
    <property type="entry name" value="Sialidase_non-viral"/>
    <property type="match status" value="1"/>
</dbReference>
<reference evidence="2 3" key="1">
    <citation type="submission" date="2024-10" db="EMBL/GenBank/DDBJ databases">
        <title>The Natural Products Discovery Center: Release of the First 8490 Sequenced Strains for Exploring Actinobacteria Biosynthetic Diversity.</title>
        <authorList>
            <person name="Kalkreuter E."/>
            <person name="Kautsar S.A."/>
            <person name="Yang D."/>
            <person name="Bader C.D."/>
            <person name="Teijaro C.N."/>
            <person name="Fluegel L."/>
            <person name="Davis C.M."/>
            <person name="Simpson J.R."/>
            <person name="Lauterbach L."/>
            <person name="Steele A.D."/>
            <person name="Gui C."/>
            <person name="Meng S."/>
            <person name="Li G."/>
            <person name="Viehrig K."/>
            <person name="Ye F."/>
            <person name="Su P."/>
            <person name="Kiefer A.F."/>
            <person name="Nichols A."/>
            <person name="Cepeda A.J."/>
            <person name="Yan W."/>
            <person name="Fan B."/>
            <person name="Jiang Y."/>
            <person name="Adhikari A."/>
            <person name="Zheng C.-J."/>
            <person name="Schuster L."/>
            <person name="Cowan T.M."/>
            <person name="Smanski M.J."/>
            <person name="Chevrette M.G."/>
            <person name="De Carvalho L.P.S."/>
            <person name="Shen B."/>
        </authorList>
    </citation>
    <scope>NUCLEOTIDE SEQUENCE [LARGE SCALE GENOMIC DNA]</scope>
    <source>
        <strain evidence="2 3">NPDC000087</strain>
    </source>
</reference>